<comment type="caution">
    <text evidence="2">The sequence shown here is derived from an EMBL/GenBank/DDBJ whole genome shotgun (WGS) entry which is preliminary data.</text>
</comment>
<proteinExistence type="predicted"/>
<organism evidence="2">
    <name type="scientific">Tanacetum cinerariifolium</name>
    <name type="common">Dalmatian daisy</name>
    <name type="synonym">Chrysanthemum cinerariifolium</name>
    <dbReference type="NCBI Taxonomy" id="118510"/>
    <lineage>
        <taxon>Eukaryota</taxon>
        <taxon>Viridiplantae</taxon>
        <taxon>Streptophyta</taxon>
        <taxon>Embryophyta</taxon>
        <taxon>Tracheophyta</taxon>
        <taxon>Spermatophyta</taxon>
        <taxon>Magnoliopsida</taxon>
        <taxon>eudicotyledons</taxon>
        <taxon>Gunneridae</taxon>
        <taxon>Pentapetalae</taxon>
        <taxon>asterids</taxon>
        <taxon>campanulids</taxon>
        <taxon>Asterales</taxon>
        <taxon>Asteraceae</taxon>
        <taxon>Asteroideae</taxon>
        <taxon>Anthemideae</taxon>
        <taxon>Anthemidinae</taxon>
        <taxon>Tanacetum</taxon>
    </lineage>
</organism>
<feature type="compositionally biased region" description="Acidic residues" evidence="1">
    <location>
        <begin position="368"/>
        <end position="406"/>
    </location>
</feature>
<evidence type="ECO:0000256" key="1">
    <source>
        <dbReference type="SAM" id="MobiDB-lite"/>
    </source>
</evidence>
<dbReference type="EMBL" id="BKCJ010009538">
    <property type="protein sequence ID" value="GEU87429.1"/>
    <property type="molecule type" value="Genomic_DNA"/>
</dbReference>
<sequence length="457" mass="50428">MVLTKVLVKETSLASFLMSQHCTKIKCVKKGSSQDDRNFTLFFYFENNKISREGLRVSRDTFAYKEYGIRLMLAPRSASALQEKVSLKLHGKLPRSPSLGGTLFWIISELSSLKKVAKICSILCLLLMSSLRNLLELGISTKTSTRDRVFGVLHEIGVLCTEHPFYGHGIYSSHNFISNGIIGAFSGKSDSFLKGWLRLLVFRPLEFEQDLVLKELTMIKDFDDVAFRNSNCGTGSRSDKTVDSPHGFVIYRVIVLKGIEKVTKVVEIKDWNVDSGGKILAHTGDRASRMGEAIGTDEVGDICILRDGPAELAVGGDGGLSEVSISDESVQMNREVYCMVEAVGGIVGVLVGLLGLTNPVCVSQIDEPYEDLDDDEEDSEEDPKMDLDEEKEDPEIDIDDEEEEEPLPASPSPLPFKVPLSAYEVGGPFSLASASVFSTRYELNQLRQDFGILGSRV</sequence>
<name>A0A6L2NPU8_TANCI</name>
<accession>A0A6L2NPU8</accession>
<protein>
    <submittedName>
        <fullName evidence="2">Uncharacterized protein</fullName>
    </submittedName>
</protein>
<evidence type="ECO:0000313" key="2">
    <source>
        <dbReference type="EMBL" id="GEU87429.1"/>
    </source>
</evidence>
<gene>
    <name evidence="2" type="ORF">Tci_059407</name>
</gene>
<dbReference type="AlphaFoldDB" id="A0A6L2NPU8"/>
<reference evidence="2" key="1">
    <citation type="journal article" date="2019" name="Sci. Rep.">
        <title>Draft genome of Tanacetum cinerariifolium, the natural source of mosquito coil.</title>
        <authorList>
            <person name="Yamashiro T."/>
            <person name="Shiraishi A."/>
            <person name="Satake H."/>
            <person name="Nakayama K."/>
        </authorList>
    </citation>
    <scope>NUCLEOTIDE SEQUENCE</scope>
</reference>
<feature type="region of interest" description="Disordered" evidence="1">
    <location>
        <begin position="368"/>
        <end position="415"/>
    </location>
</feature>